<evidence type="ECO:0000256" key="2">
    <source>
        <dbReference type="ARBA" id="ARBA00011006"/>
    </source>
</evidence>
<keyword evidence="4 7" id="KW-0812">Transmembrane</keyword>
<keyword evidence="5 7" id="KW-1133">Transmembrane helix</keyword>
<evidence type="ECO:0000256" key="5">
    <source>
        <dbReference type="ARBA" id="ARBA00022989"/>
    </source>
</evidence>
<proteinExistence type="inferred from homology"/>
<dbReference type="AlphaFoldDB" id="A0A0R1ZMI2"/>
<keyword evidence="9" id="KW-1185">Reference proteome</keyword>
<evidence type="ECO:0000256" key="4">
    <source>
        <dbReference type="ARBA" id="ARBA00022692"/>
    </source>
</evidence>
<dbReference type="PANTHER" id="PTHR33884">
    <property type="entry name" value="UPF0410 PROTEIN YMGE"/>
    <property type="match status" value="1"/>
</dbReference>
<reference evidence="8 9" key="1">
    <citation type="journal article" date="2015" name="Genome Announc.">
        <title>Expanding the biotechnology potential of lactobacilli through comparative genomics of 213 strains and associated genera.</title>
        <authorList>
            <person name="Sun Z."/>
            <person name="Harris H.M."/>
            <person name="McCann A."/>
            <person name="Guo C."/>
            <person name="Argimon S."/>
            <person name="Zhang W."/>
            <person name="Yang X."/>
            <person name="Jeffery I.B."/>
            <person name="Cooney J.C."/>
            <person name="Kagawa T.F."/>
            <person name="Liu W."/>
            <person name="Song Y."/>
            <person name="Salvetti E."/>
            <person name="Wrobel A."/>
            <person name="Rasinkangas P."/>
            <person name="Parkhill J."/>
            <person name="Rea M.C."/>
            <person name="O'Sullivan O."/>
            <person name="Ritari J."/>
            <person name="Douillard F.P."/>
            <person name="Paul Ross R."/>
            <person name="Yang R."/>
            <person name="Briner A.E."/>
            <person name="Felis G.E."/>
            <person name="de Vos W.M."/>
            <person name="Barrangou R."/>
            <person name="Klaenhammer T.R."/>
            <person name="Caufield P.W."/>
            <person name="Cui Y."/>
            <person name="Zhang H."/>
            <person name="O'Toole P.W."/>
        </authorList>
    </citation>
    <scope>NUCLEOTIDE SEQUENCE [LARGE SCALE GENOMIC DNA]</scope>
    <source>
        <strain evidence="8 9">DSM 20653</strain>
    </source>
</reference>
<dbReference type="PANTHER" id="PTHR33884:SF3">
    <property type="entry name" value="UPF0410 PROTEIN YMGE"/>
    <property type="match status" value="1"/>
</dbReference>
<feature type="transmembrane region" description="Helical" evidence="7">
    <location>
        <begin position="29"/>
        <end position="48"/>
    </location>
</feature>
<comment type="caution">
    <text evidence="8">The sequence shown here is derived from an EMBL/GenBank/DDBJ whole genome shotgun (WGS) entry which is preliminary data.</text>
</comment>
<sequence length="86" mass="9395">MLQWIWIIIVGALIGVIAGWITRRGGSMNWVITIVSGLLGSVLGEYLFGTWGWKLAGMAIFPSIIGATLIVFVVSSLLSLIRKNYD</sequence>
<comment type="subcellular location">
    <subcellularLocation>
        <location evidence="1">Cell membrane</location>
        <topology evidence="1">Multi-pass membrane protein</topology>
    </subcellularLocation>
</comment>
<keyword evidence="6 7" id="KW-0472">Membrane</keyword>
<evidence type="ECO:0008006" key="10">
    <source>
        <dbReference type="Google" id="ProtNLM"/>
    </source>
</evidence>
<dbReference type="Proteomes" id="UP000051291">
    <property type="component" value="Unassembled WGS sequence"/>
</dbReference>
<evidence type="ECO:0000313" key="9">
    <source>
        <dbReference type="Proteomes" id="UP000051291"/>
    </source>
</evidence>
<evidence type="ECO:0000256" key="3">
    <source>
        <dbReference type="ARBA" id="ARBA00022475"/>
    </source>
</evidence>
<comment type="similarity">
    <text evidence="2">Belongs to the UPF0410 family.</text>
</comment>
<dbReference type="GO" id="GO:0005886">
    <property type="term" value="C:plasma membrane"/>
    <property type="evidence" value="ECO:0007669"/>
    <property type="project" value="UniProtKB-SubCell"/>
</dbReference>
<evidence type="ECO:0000256" key="6">
    <source>
        <dbReference type="ARBA" id="ARBA00023136"/>
    </source>
</evidence>
<evidence type="ECO:0000313" key="8">
    <source>
        <dbReference type="EMBL" id="KRM52131.1"/>
    </source>
</evidence>
<dbReference type="PATRIC" id="fig|1423820.4.peg.858"/>
<organism evidence="8 9">
    <name type="scientific">Ligilactobacillus araffinosus DSM 20653</name>
    <dbReference type="NCBI Taxonomy" id="1423820"/>
    <lineage>
        <taxon>Bacteria</taxon>
        <taxon>Bacillati</taxon>
        <taxon>Bacillota</taxon>
        <taxon>Bacilli</taxon>
        <taxon>Lactobacillales</taxon>
        <taxon>Lactobacillaceae</taxon>
        <taxon>Ligilactobacillus</taxon>
    </lineage>
</organism>
<dbReference type="EMBL" id="AYYZ01000026">
    <property type="protein sequence ID" value="KRM52131.1"/>
    <property type="molecule type" value="Genomic_DNA"/>
</dbReference>
<keyword evidence="3" id="KW-1003">Cell membrane</keyword>
<dbReference type="RefSeq" id="WP_057906732.1">
    <property type="nucleotide sequence ID" value="NZ_AYYZ01000026.1"/>
</dbReference>
<gene>
    <name evidence="8" type="ORF">FC64_GL000838</name>
</gene>
<protein>
    <recommendedName>
        <fullName evidence="10">GlsB/YeaQ/YmgE family stress response membrane protein</fullName>
    </recommendedName>
</protein>
<accession>A0A0R1ZMI2</accession>
<evidence type="ECO:0000256" key="7">
    <source>
        <dbReference type="SAM" id="Phobius"/>
    </source>
</evidence>
<dbReference type="Pfam" id="PF04226">
    <property type="entry name" value="Transgly_assoc"/>
    <property type="match status" value="1"/>
</dbReference>
<name>A0A0R1ZMI2_9LACO</name>
<dbReference type="InterPro" id="IPR007341">
    <property type="entry name" value="Transgly_assoc"/>
</dbReference>
<evidence type="ECO:0000256" key="1">
    <source>
        <dbReference type="ARBA" id="ARBA00004651"/>
    </source>
</evidence>
<feature type="transmembrane region" description="Helical" evidence="7">
    <location>
        <begin position="60"/>
        <end position="81"/>
    </location>
</feature>
<feature type="transmembrane region" description="Helical" evidence="7">
    <location>
        <begin position="6"/>
        <end position="22"/>
    </location>
</feature>